<dbReference type="InterPro" id="IPR027417">
    <property type="entry name" value="P-loop_NTPase"/>
</dbReference>
<proteinExistence type="predicted"/>
<reference evidence="2 3" key="1">
    <citation type="submission" date="2019-03" db="EMBL/GenBank/DDBJ databases">
        <title>Genomic Encyclopedia of Type Strains, Phase IV (KMG-IV): sequencing the most valuable type-strain genomes for metagenomic binning, comparative biology and taxonomic classification.</title>
        <authorList>
            <person name="Goeker M."/>
        </authorList>
    </citation>
    <scope>NUCLEOTIDE SEQUENCE [LARGE SCALE GENOMIC DNA]</scope>
    <source>
        <strain evidence="2 3">DSM 24830</strain>
    </source>
</reference>
<dbReference type="SUPFAM" id="SSF52540">
    <property type="entry name" value="P-loop containing nucleoside triphosphate hydrolases"/>
    <property type="match status" value="1"/>
</dbReference>
<organism evidence="2 3">
    <name type="scientific">Cocleimonas flava</name>
    <dbReference type="NCBI Taxonomy" id="634765"/>
    <lineage>
        <taxon>Bacteria</taxon>
        <taxon>Pseudomonadati</taxon>
        <taxon>Pseudomonadota</taxon>
        <taxon>Gammaproteobacteria</taxon>
        <taxon>Thiotrichales</taxon>
        <taxon>Thiotrichaceae</taxon>
        <taxon>Cocleimonas</taxon>
    </lineage>
</organism>
<gene>
    <name evidence="2" type="ORF">EV695_0500</name>
</gene>
<dbReference type="PANTHER" id="PTHR12788">
    <property type="entry name" value="PROTEIN-TYROSINE SULFOTRANSFERASE 2"/>
    <property type="match status" value="1"/>
</dbReference>
<evidence type="ECO:0000313" key="3">
    <source>
        <dbReference type="Proteomes" id="UP000294887"/>
    </source>
</evidence>
<evidence type="ECO:0000313" key="2">
    <source>
        <dbReference type="EMBL" id="TCJ88642.1"/>
    </source>
</evidence>
<sequence length="290" mass="34192">MTKYNPIIIIGAPRSGTNMLRDILCSIENISTWPCDEINYIWRHGNIRSKTDEFPKSFATQPIKTYIRKQFNKLADKENSSYIVEKTCANSLRVGFLDQIIPDAHYIYITRNGLDVIASANLRWTAKLDIPYLLKKVRYVPIFDLPYYGARYVWSRIYRAFSQEKRLAFWGPQLKEMKRLLEKHTLDEICAIQWKQCVEKSEDDFKSIPKERITRVSYEDFVYKPETELKKILEEIGIEFDKADLKELVSRVSKKSVGKWKQSLNNETLDRINPLIEDTMIKLGYRKENL</sequence>
<keyword evidence="3" id="KW-1185">Reference proteome</keyword>
<dbReference type="OrthoDB" id="1441538at2"/>
<dbReference type="PANTHER" id="PTHR12788:SF10">
    <property type="entry name" value="PROTEIN-TYROSINE SULFOTRANSFERASE"/>
    <property type="match status" value="1"/>
</dbReference>
<dbReference type="RefSeq" id="WP_131904324.1">
    <property type="nucleotide sequence ID" value="NZ_BAAAFU010000008.1"/>
</dbReference>
<comment type="caution">
    <text evidence="2">The sequence shown here is derived from an EMBL/GenBank/DDBJ whole genome shotgun (WGS) entry which is preliminary data.</text>
</comment>
<name>A0A4R1F7J2_9GAMM</name>
<dbReference type="Pfam" id="PF13469">
    <property type="entry name" value="Sulfotransfer_3"/>
    <property type="match status" value="2"/>
</dbReference>
<dbReference type="GO" id="GO:0008476">
    <property type="term" value="F:protein-tyrosine sulfotransferase activity"/>
    <property type="evidence" value="ECO:0007669"/>
    <property type="project" value="InterPro"/>
</dbReference>
<keyword evidence="1 2" id="KW-0808">Transferase</keyword>
<dbReference type="Gene3D" id="3.40.50.300">
    <property type="entry name" value="P-loop containing nucleotide triphosphate hydrolases"/>
    <property type="match status" value="1"/>
</dbReference>
<dbReference type="Proteomes" id="UP000294887">
    <property type="component" value="Unassembled WGS sequence"/>
</dbReference>
<protein>
    <submittedName>
        <fullName evidence="2">Sulfotransferase domain-containing protein</fullName>
    </submittedName>
</protein>
<dbReference type="AlphaFoldDB" id="A0A4R1F7J2"/>
<dbReference type="InterPro" id="IPR026634">
    <property type="entry name" value="TPST-like"/>
</dbReference>
<evidence type="ECO:0000256" key="1">
    <source>
        <dbReference type="ARBA" id="ARBA00022679"/>
    </source>
</evidence>
<accession>A0A4R1F7J2</accession>
<dbReference type="EMBL" id="SMFQ01000002">
    <property type="protein sequence ID" value="TCJ88642.1"/>
    <property type="molecule type" value="Genomic_DNA"/>
</dbReference>